<feature type="domain" description="HTH tetR-type" evidence="5">
    <location>
        <begin position="29"/>
        <end position="89"/>
    </location>
</feature>
<evidence type="ECO:0000256" key="1">
    <source>
        <dbReference type="ARBA" id="ARBA00023015"/>
    </source>
</evidence>
<evidence type="ECO:0000313" key="6">
    <source>
        <dbReference type="EMBL" id="GAA4384967.1"/>
    </source>
</evidence>
<keyword evidence="1" id="KW-0805">Transcription regulation</keyword>
<dbReference type="PROSITE" id="PS50977">
    <property type="entry name" value="HTH_TETR_2"/>
    <property type="match status" value="1"/>
</dbReference>
<dbReference type="InterPro" id="IPR001647">
    <property type="entry name" value="HTH_TetR"/>
</dbReference>
<organism evidence="6 7">
    <name type="scientific">Tsukamurella soli</name>
    <dbReference type="NCBI Taxonomy" id="644556"/>
    <lineage>
        <taxon>Bacteria</taxon>
        <taxon>Bacillati</taxon>
        <taxon>Actinomycetota</taxon>
        <taxon>Actinomycetes</taxon>
        <taxon>Mycobacteriales</taxon>
        <taxon>Tsukamurellaceae</taxon>
        <taxon>Tsukamurella</taxon>
    </lineage>
</organism>
<keyword evidence="7" id="KW-1185">Reference proteome</keyword>
<evidence type="ECO:0000256" key="4">
    <source>
        <dbReference type="PROSITE-ProRule" id="PRU00335"/>
    </source>
</evidence>
<evidence type="ECO:0000259" key="5">
    <source>
        <dbReference type="PROSITE" id="PS50977"/>
    </source>
</evidence>
<feature type="DNA-binding region" description="H-T-H motif" evidence="4">
    <location>
        <begin position="52"/>
        <end position="71"/>
    </location>
</feature>
<dbReference type="InterPro" id="IPR009057">
    <property type="entry name" value="Homeodomain-like_sf"/>
</dbReference>
<evidence type="ECO:0000313" key="7">
    <source>
        <dbReference type="Proteomes" id="UP001500635"/>
    </source>
</evidence>
<evidence type="ECO:0000256" key="2">
    <source>
        <dbReference type="ARBA" id="ARBA00023125"/>
    </source>
</evidence>
<comment type="caution">
    <text evidence="6">The sequence shown here is derived from an EMBL/GenBank/DDBJ whole genome shotgun (WGS) entry which is preliminary data.</text>
</comment>
<keyword evidence="2 4" id="KW-0238">DNA-binding</keyword>
<sequence>MAVVVWHAVGMADTVRADAGTRGAARNPTASRAAVLEAAIAILQECGYAGTSVRAVARRAGVSQGALQHHFPTKAALVEAALLKLAAELVEQALERSATLPDSVLERCERVLDMLWEVHNLPIAHVVTELIVAARTDPALSRGVTAATEYAHALTVGIAAQVLPELAARADFADWILTCVATMRGLVVMASLEIEPEHSVHWSRARALLVAAISD</sequence>
<reference evidence="7" key="1">
    <citation type="journal article" date="2019" name="Int. J. Syst. Evol. Microbiol.">
        <title>The Global Catalogue of Microorganisms (GCM) 10K type strain sequencing project: providing services to taxonomists for standard genome sequencing and annotation.</title>
        <authorList>
            <consortium name="The Broad Institute Genomics Platform"/>
            <consortium name="The Broad Institute Genome Sequencing Center for Infectious Disease"/>
            <person name="Wu L."/>
            <person name="Ma J."/>
        </authorList>
    </citation>
    <scope>NUCLEOTIDE SEQUENCE [LARGE SCALE GENOMIC DNA]</scope>
    <source>
        <strain evidence="7">JCM 17688</strain>
    </source>
</reference>
<name>A0ABP8J4W9_9ACTN</name>
<gene>
    <name evidence="6" type="ORF">GCM10023147_06170</name>
</gene>
<proteinExistence type="predicted"/>
<dbReference type="Proteomes" id="UP001500635">
    <property type="component" value="Unassembled WGS sequence"/>
</dbReference>
<dbReference type="InterPro" id="IPR050109">
    <property type="entry name" value="HTH-type_TetR-like_transc_reg"/>
</dbReference>
<keyword evidence="3" id="KW-0804">Transcription</keyword>
<evidence type="ECO:0000256" key="3">
    <source>
        <dbReference type="ARBA" id="ARBA00023163"/>
    </source>
</evidence>
<dbReference type="PRINTS" id="PR00455">
    <property type="entry name" value="HTHTETR"/>
</dbReference>
<dbReference type="Pfam" id="PF00440">
    <property type="entry name" value="TetR_N"/>
    <property type="match status" value="1"/>
</dbReference>
<dbReference type="Gene3D" id="1.10.357.10">
    <property type="entry name" value="Tetracycline Repressor, domain 2"/>
    <property type="match status" value="1"/>
</dbReference>
<accession>A0ABP8J4W9</accession>
<protein>
    <submittedName>
        <fullName evidence="6">TetR/AcrR family transcriptional regulator</fullName>
    </submittedName>
</protein>
<dbReference type="EMBL" id="BAABFR010000006">
    <property type="protein sequence ID" value="GAA4384967.1"/>
    <property type="molecule type" value="Genomic_DNA"/>
</dbReference>
<dbReference type="PANTHER" id="PTHR30055:SF234">
    <property type="entry name" value="HTH-TYPE TRANSCRIPTIONAL REGULATOR BETI"/>
    <property type="match status" value="1"/>
</dbReference>
<dbReference type="SUPFAM" id="SSF46689">
    <property type="entry name" value="Homeodomain-like"/>
    <property type="match status" value="1"/>
</dbReference>
<dbReference type="PANTHER" id="PTHR30055">
    <property type="entry name" value="HTH-TYPE TRANSCRIPTIONAL REGULATOR RUTR"/>
    <property type="match status" value="1"/>
</dbReference>